<dbReference type="KEGG" id="paro:CUV01_17960"/>
<protein>
    <recommendedName>
        <fullName evidence="3">TolB-like protein</fullName>
    </recommendedName>
</protein>
<proteinExistence type="predicted"/>
<evidence type="ECO:0008006" key="3">
    <source>
        <dbReference type="Google" id="ProtNLM"/>
    </source>
</evidence>
<evidence type="ECO:0000313" key="1">
    <source>
        <dbReference type="EMBL" id="AUH35009.1"/>
    </source>
</evidence>
<dbReference type="InterPro" id="IPR011990">
    <property type="entry name" value="TPR-like_helical_dom_sf"/>
</dbReference>
<dbReference type="SUPFAM" id="SSF48452">
    <property type="entry name" value="TPR-like"/>
    <property type="match status" value="1"/>
</dbReference>
<reference evidence="1 2" key="1">
    <citation type="submission" date="2017-12" db="EMBL/GenBank/DDBJ databases">
        <authorList>
            <person name="Hurst M.R.H."/>
        </authorList>
    </citation>
    <scope>NUCLEOTIDE SEQUENCE [LARGE SCALE GENOMIC DNA]</scope>
    <source>
        <strain evidence="1 2">BM15</strain>
    </source>
</reference>
<organism evidence="1 2">
    <name type="scientific">Paracoccus tegillarcae</name>
    <dbReference type="NCBI Taxonomy" id="1529068"/>
    <lineage>
        <taxon>Bacteria</taxon>
        <taxon>Pseudomonadati</taxon>
        <taxon>Pseudomonadota</taxon>
        <taxon>Alphaproteobacteria</taxon>
        <taxon>Rhodobacterales</taxon>
        <taxon>Paracoccaceae</taxon>
        <taxon>Paracoccus</taxon>
    </lineage>
</organism>
<dbReference type="AlphaFoldDB" id="A0A2K9EKQ7"/>
<dbReference type="Gene3D" id="1.25.40.10">
    <property type="entry name" value="Tetratricopeptide repeat domain"/>
    <property type="match status" value="1"/>
</dbReference>
<keyword evidence="2" id="KW-1185">Reference proteome</keyword>
<gene>
    <name evidence="1" type="ORF">CUV01_17960</name>
</gene>
<dbReference type="OrthoDB" id="9807521at2"/>
<dbReference type="EMBL" id="CP025408">
    <property type="protein sequence ID" value="AUH35009.1"/>
    <property type="molecule type" value="Genomic_DNA"/>
</dbReference>
<dbReference type="Proteomes" id="UP000233742">
    <property type="component" value="Chromosome"/>
</dbReference>
<evidence type="ECO:0000313" key="2">
    <source>
        <dbReference type="Proteomes" id="UP000233742"/>
    </source>
</evidence>
<sequence length="505" mass="55734">MLCESPELRCTRVALQDQLWSDREQAQGATSLRQALSEIRRSLGDYRDVLRADNRMVALDRGGVTIDIDDHAKVAAAIGRGLIYLDGIGVKDPEFEDWLRDRRLAHEDVAPAETPVFKVSKTVVVDARKPPLPILHLSALSDGGFAMFAEHVLHAVGKGVAEAGAVDVRFGFDAEPSDLFYLLEVGERALGEGTALHVRLRVMPGGSVCWQKSEVMTASDTANAGATLSRLINQCIDGTISAFGGMRPFGRLPPNDPAVTESAAVLHRMWSSVGSNPGALILELQESYDRYGRGIDLAWQAFIWCFVVGERRDSPQAKFDARRLITQAIELEPGNSLVLALASHIYGFVLREFEVALDLAERSIRLDRNNILGWAFLGVARVNVGQHEKGYQAAAYARRIAGEGPARDFVDGIVALTACMASRFDEAIKMGETINARRPVFAPPLRYLIASYLLAEDYERAHLTVHRLRELEPDFETRLLADPEYPVEPLRRSGLIDVRKVPLLT</sequence>
<name>A0A2K9EKQ7_9RHOB</name>
<accession>A0A2K9EKQ7</accession>
<dbReference type="RefSeq" id="WP_101461669.1">
    <property type="nucleotide sequence ID" value="NZ_CP025408.1"/>
</dbReference>